<reference evidence="7" key="1">
    <citation type="submission" date="2023-07" db="EMBL/GenBank/DDBJ databases">
        <title>Draft genome sequence of Agarivorans aestuarii strain ZMCS4, a CAZymes producing bacteria isolated from the marine brown algae Clodostephus spongiosus.</title>
        <authorList>
            <person name="Lorente B."/>
            <person name="Cabral C."/>
            <person name="Frias J."/>
            <person name="Faria J."/>
            <person name="Toubarro D."/>
        </authorList>
    </citation>
    <scope>NUCLEOTIDE SEQUENCE [LARGE SCALE GENOMIC DNA]</scope>
    <source>
        <strain evidence="7">ZMCS4</strain>
    </source>
</reference>
<dbReference type="Pfam" id="PF02518">
    <property type="entry name" value="HATPase_c"/>
    <property type="match status" value="1"/>
</dbReference>
<dbReference type="SUPFAM" id="SSF47384">
    <property type="entry name" value="Homodimeric domain of signal transducing histidine kinase"/>
    <property type="match status" value="1"/>
</dbReference>
<evidence type="ECO:0000259" key="5">
    <source>
        <dbReference type="PROSITE" id="PS50109"/>
    </source>
</evidence>
<dbReference type="InterPro" id="IPR004358">
    <property type="entry name" value="Sig_transdc_His_kin-like_C"/>
</dbReference>
<dbReference type="PANTHER" id="PTHR43065:SF48">
    <property type="entry name" value="HISTIDINE KINASE"/>
    <property type="match status" value="1"/>
</dbReference>
<keyword evidence="7" id="KW-1185">Reference proteome</keyword>
<dbReference type="EMBL" id="JAYDYW010000008">
    <property type="protein sequence ID" value="MEE1674476.1"/>
    <property type="molecule type" value="Genomic_DNA"/>
</dbReference>
<organism evidence="6 7">
    <name type="scientific">Agarivorans aestuarii</name>
    <dbReference type="NCBI Taxonomy" id="1563703"/>
    <lineage>
        <taxon>Bacteria</taxon>
        <taxon>Pseudomonadati</taxon>
        <taxon>Pseudomonadota</taxon>
        <taxon>Gammaproteobacteria</taxon>
        <taxon>Alteromonadales</taxon>
        <taxon>Alteromonadaceae</taxon>
        <taxon>Agarivorans</taxon>
    </lineage>
</organism>
<dbReference type="GO" id="GO:0005524">
    <property type="term" value="F:ATP binding"/>
    <property type="evidence" value="ECO:0007669"/>
    <property type="project" value="UniProtKB-KW"/>
</dbReference>
<dbReference type="InterPro" id="IPR003594">
    <property type="entry name" value="HATPase_dom"/>
</dbReference>
<name>A0ABU7G573_9ALTE</name>
<dbReference type="InterPro" id="IPR036890">
    <property type="entry name" value="HATPase_C_sf"/>
</dbReference>
<proteinExistence type="predicted"/>
<dbReference type="EC" id="2.7.13.3" evidence="2"/>
<dbReference type="CDD" id="cd00082">
    <property type="entry name" value="HisKA"/>
    <property type="match status" value="1"/>
</dbReference>
<feature type="domain" description="Histidine kinase" evidence="5">
    <location>
        <begin position="512"/>
        <end position="619"/>
    </location>
</feature>
<dbReference type="PROSITE" id="PS50042">
    <property type="entry name" value="CNMP_BINDING_3"/>
    <property type="match status" value="1"/>
</dbReference>
<dbReference type="PROSITE" id="PS50109">
    <property type="entry name" value="HIS_KIN"/>
    <property type="match status" value="1"/>
</dbReference>
<dbReference type="PANTHER" id="PTHR43065">
    <property type="entry name" value="SENSOR HISTIDINE KINASE"/>
    <property type="match status" value="1"/>
</dbReference>
<evidence type="ECO:0000313" key="6">
    <source>
        <dbReference type="EMBL" id="MEE1674476.1"/>
    </source>
</evidence>
<comment type="caution">
    <text evidence="6">The sequence shown here is derived from an EMBL/GenBank/DDBJ whole genome shotgun (WGS) entry which is preliminary data.</text>
</comment>
<dbReference type="InterPro" id="IPR005467">
    <property type="entry name" value="His_kinase_dom"/>
</dbReference>
<sequence length="620" mass="69944">MNTQHSLLIISQHSWPLQLEQQDTPWHFWRTSSFPAHSQLTQHQLALVVVDVSLLQSNQQQLHFSQLLKHPSAQAANVIFYADQLPSAKQLCELVNKFTPMHVLSPEDDDRHLEEQLRLHWPIADHHQQQRWLEQQLAEHVAQFRANFFDYTALSDQELSEQVITALYAFFQDNDEDHLCRTYSANHLLTQEGEANQFLWFIAKGEVVLKKQQGEHTLEVARMQAGSLVGGMSFVTGELGFTSAVTTMRTDVIKLDRVTFAKVLDSSNHLLPLFTNLLLRHFNRRLQKSIHTKLTLQSTLNSLDSAHEQLIEKEKMAVLGQLISGIAHELNNPVAAINRGSDTIAKQLPQVLNSPLSANQQQLGQQLLEAAFTLTPMSTSEIRQRSSNSVDLFGDPITARKAVTIGLDRPDFRQLYLQCSENEDSVQLINALSSYHQIGNFLRNIQVCAARIAELVKGLKHYAGQDPEQPVLADLNEGIAETLVILENRLRSFELECNYGLLPVYRCHPIALQQVWTNLIANALDAMGSRGKLSITSRYNEASPSYISIIIEDNGPGIKPEIIEKIFQLNFTTKREGNFGLGIGLTVCQQIVAQHLGRIEVESELGQFTRFIITLPLNQS</sequence>
<dbReference type="InterPro" id="IPR014710">
    <property type="entry name" value="RmlC-like_jellyroll"/>
</dbReference>
<dbReference type="Gene3D" id="1.10.287.130">
    <property type="match status" value="1"/>
</dbReference>
<keyword evidence="6" id="KW-0547">Nucleotide-binding</keyword>
<dbReference type="PRINTS" id="PR00344">
    <property type="entry name" value="BCTRLSENSOR"/>
</dbReference>
<reference evidence="6 7" key="2">
    <citation type="submission" date="2023-12" db="EMBL/GenBank/DDBJ databases">
        <authorList>
            <consortium name="Cladostephus spongiosus"/>
            <person name="Lorente B."/>
            <person name="Cabral C."/>
            <person name="Frias J."/>
            <person name="Faria J."/>
            <person name="Toubarro D."/>
        </authorList>
    </citation>
    <scope>NUCLEOTIDE SEQUENCE [LARGE SCALE GENOMIC DNA]</scope>
    <source>
        <strain evidence="6 7">ZMCS4</strain>
    </source>
</reference>
<dbReference type="SMART" id="SM00387">
    <property type="entry name" value="HATPase_c"/>
    <property type="match status" value="1"/>
</dbReference>
<dbReference type="InterPro" id="IPR000595">
    <property type="entry name" value="cNMP-bd_dom"/>
</dbReference>
<keyword evidence="3" id="KW-0597">Phosphoprotein</keyword>
<evidence type="ECO:0000256" key="2">
    <source>
        <dbReference type="ARBA" id="ARBA00012438"/>
    </source>
</evidence>
<dbReference type="RefSeq" id="WP_329775582.1">
    <property type="nucleotide sequence ID" value="NZ_JAYDYW010000008.1"/>
</dbReference>
<keyword evidence="6" id="KW-0067">ATP-binding</keyword>
<dbReference type="Proteomes" id="UP001310248">
    <property type="component" value="Unassembled WGS sequence"/>
</dbReference>
<dbReference type="InterPro" id="IPR018490">
    <property type="entry name" value="cNMP-bd_dom_sf"/>
</dbReference>
<dbReference type="Pfam" id="PF00027">
    <property type="entry name" value="cNMP_binding"/>
    <property type="match status" value="1"/>
</dbReference>
<evidence type="ECO:0000256" key="3">
    <source>
        <dbReference type="ARBA" id="ARBA00022553"/>
    </source>
</evidence>
<dbReference type="InterPro" id="IPR036097">
    <property type="entry name" value="HisK_dim/P_sf"/>
</dbReference>
<dbReference type="Gene3D" id="3.30.565.10">
    <property type="entry name" value="Histidine kinase-like ATPase, C-terminal domain"/>
    <property type="match status" value="1"/>
</dbReference>
<dbReference type="InterPro" id="IPR003661">
    <property type="entry name" value="HisK_dim/P_dom"/>
</dbReference>
<accession>A0ABU7G573</accession>
<protein>
    <recommendedName>
        <fullName evidence="2">histidine kinase</fullName>
        <ecNumber evidence="2">2.7.13.3</ecNumber>
    </recommendedName>
</protein>
<gene>
    <name evidence="6" type="ORF">SNR37_003919</name>
</gene>
<evidence type="ECO:0000256" key="1">
    <source>
        <dbReference type="ARBA" id="ARBA00000085"/>
    </source>
</evidence>
<dbReference type="SUPFAM" id="SSF55874">
    <property type="entry name" value="ATPase domain of HSP90 chaperone/DNA topoisomerase II/histidine kinase"/>
    <property type="match status" value="1"/>
</dbReference>
<dbReference type="CDD" id="cd00038">
    <property type="entry name" value="CAP_ED"/>
    <property type="match status" value="1"/>
</dbReference>
<evidence type="ECO:0000313" key="7">
    <source>
        <dbReference type="Proteomes" id="UP001310248"/>
    </source>
</evidence>
<feature type="domain" description="Cyclic nucleotide-binding" evidence="4">
    <location>
        <begin position="181"/>
        <end position="281"/>
    </location>
</feature>
<dbReference type="SUPFAM" id="SSF51206">
    <property type="entry name" value="cAMP-binding domain-like"/>
    <property type="match status" value="1"/>
</dbReference>
<dbReference type="Gene3D" id="2.60.120.10">
    <property type="entry name" value="Jelly Rolls"/>
    <property type="match status" value="1"/>
</dbReference>
<evidence type="ECO:0000259" key="4">
    <source>
        <dbReference type="PROSITE" id="PS50042"/>
    </source>
</evidence>
<comment type="catalytic activity">
    <reaction evidence="1">
        <text>ATP + protein L-histidine = ADP + protein N-phospho-L-histidine.</text>
        <dbReference type="EC" id="2.7.13.3"/>
    </reaction>
</comment>